<dbReference type="RefSeq" id="WP_026167703.1">
    <property type="nucleotide sequence ID" value="NZ_CABIYR010000002.1"/>
</dbReference>
<evidence type="ECO:0000313" key="7">
    <source>
        <dbReference type="EMBL" id="MDK4325428.1"/>
    </source>
</evidence>
<evidence type="ECO:0000259" key="6">
    <source>
        <dbReference type="Pfam" id="PF01061"/>
    </source>
</evidence>
<comment type="caution">
    <text evidence="7">The sequence shown here is derived from an EMBL/GenBank/DDBJ whole genome shotgun (WGS) entry which is preliminary data.</text>
</comment>
<dbReference type="PANTHER" id="PTHR43229">
    <property type="entry name" value="NODULATION PROTEIN J"/>
    <property type="match status" value="1"/>
</dbReference>
<feature type="transmembrane region" description="Helical" evidence="5">
    <location>
        <begin position="227"/>
        <end position="246"/>
    </location>
</feature>
<evidence type="ECO:0000256" key="5">
    <source>
        <dbReference type="SAM" id="Phobius"/>
    </source>
</evidence>
<organism evidence="7 8">
    <name type="scientific">Corynebacterium propinquum</name>
    <dbReference type="NCBI Taxonomy" id="43769"/>
    <lineage>
        <taxon>Bacteria</taxon>
        <taxon>Bacillati</taxon>
        <taxon>Actinomycetota</taxon>
        <taxon>Actinomycetes</taxon>
        <taxon>Mycobacteriales</taxon>
        <taxon>Corynebacteriaceae</taxon>
        <taxon>Corynebacterium</taxon>
    </lineage>
</organism>
<dbReference type="GO" id="GO:0016020">
    <property type="term" value="C:membrane"/>
    <property type="evidence" value="ECO:0007669"/>
    <property type="project" value="UniProtKB-SubCell"/>
</dbReference>
<dbReference type="GeneID" id="64187261"/>
<dbReference type="Pfam" id="PF01061">
    <property type="entry name" value="ABC2_membrane"/>
    <property type="match status" value="1"/>
</dbReference>
<evidence type="ECO:0000256" key="2">
    <source>
        <dbReference type="ARBA" id="ARBA00022692"/>
    </source>
</evidence>
<evidence type="ECO:0000256" key="3">
    <source>
        <dbReference type="ARBA" id="ARBA00022989"/>
    </source>
</evidence>
<feature type="transmembrane region" description="Helical" evidence="5">
    <location>
        <begin position="144"/>
        <end position="170"/>
    </location>
</feature>
<dbReference type="InterPro" id="IPR051784">
    <property type="entry name" value="Nod_factor_ABC_transporter"/>
</dbReference>
<accession>A0AAP4BTE6</accession>
<feature type="transmembrane region" description="Helical" evidence="5">
    <location>
        <begin position="113"/>
        <end position="138"/>
    </location>
</feature>
<comment type="subcellular location">
    <subcellularLocation>
        <location evidence="1">Membrane</location>
        <topology evidence="1">Multi-pass membrane protein</topology>
    </subcellularLocation>
</comment>
<gene>
    <name evidence="7" type="ORF">QPX54_02720</name>
</gene>
<keyword evidence="2 5" id="KW-0812">Transmembrane</keyword>
<sequence length="253" mass="26084">MHSFSTDTFRPAPNPASFARIAAAQTRMETALIMRHGEQLLLNIVVPLAILIGASVVPVLGEDRGIDEIFPMVLAVAAMGSGFTGQAIAVAFDRRYGALKRLGASGVPRRAIIVGKIAAIAIVTLLQAILLAIAAAALGFSTGIVAYLLSAVVLLLSAASFTAFGLLLGGTLAAEKVLGLGNFFWLVLLGVVGWVLYSQGLSSNGAWTIVPSVAVASGLTESLRGTIPITELAVILAWGLGAAGLASKKFRFS</sequence>
<evidence type="ECO:0000256" key="1">
    <source>
        <dbReference type="ARBA" id="ARBA00004141"/>
    </source>
</evidence>
<name>A0AAP4BTE6_9CORY</name>
<keyword evidence="3 5" id="KW-1133">Transmembrane helix</keyword>
<feature type="domain" description="ABC-2 type transporter transmembrane" evidence="6">
    <location>
        <begin position="29"/>
        <end position="189"/>
    </location>
</feature>
<proteinExistence type="predicted"/>
<keyword evidence="4 5" id="KW-0472">Membrane</keyword>
<dbReference type="InterPro" id="IPR013525">
    <property type="entry name" value="ABC2_TM"/>
</dbReference>
<reference evidence="7" key="1">
    <citation type="submission" date="2023-05" db="EMBL/GenBank/DDBJ databases">
        <title>Metabolic capabilities are highly conserved among human nasal-associated Corynebacterium species in pangenomic analyses.</title>
        <authorList>
            <person name="Tran T.H."/>
            <person name="Roberts A.Q."/>
            <person name="Escapa I.F."/>
            <person name="Gao W."/>
            <person name="Conlan S."/>
            <person name="Kong H."/>
            <person name="Segre J.A."/>
            <person name="Kelly M.S."/>
            <person name="Lemon K.P."/>
        </authorList>
    </citation>
    <scope>NUCLEOTIDE SEQUENCE</scope>
    <source>
        <strain evidence="7">KPL2654</strain>
    </source>
</reference>
<dbReference type="Proteomes" id="UP001226160">
    <property type="component" value="Unassembled WGS sequence"/>
</dbReference>
<feature type="transmembrane region" description="Helical" evidence="5">
    <location>
        <begin position="177"/>
        <end position="197"/>
    </location>
</feature>
<dbReference type="AlphaFoldDB" id="A0AAP4BTE6"/>
<feature type="transmembrane region" description="Helical" evidence="5">
    <location>
        <begin position="40"/>
        <end position="60"/>
    </location>
</feature>
<dbReference type="PANTHER" id="PTHR43229:SF2">
    <property type="entry name" value="NODULATION PROTEIN J"/>
    <property type="match status" value="1"/>
</dbReference>
<evidence type="ECO:0000313" key="8">
    <source>
        <dbReference type="Proteomes" id="UP001226160"/>
    </source>
</evidence>
<feature type="transmembrane region" description="Helical" evidence="5">
    <location>
        <begin position="72"/>
        <end position="92"/>
    </location>
</feature>
<dbReference type="EMBL" id="JASNVP010000002">
    <property type="protein sequence ID" value="MDK4325428.1"/>
    <property type="molecule type" value="Genomic_DNA"/>
</dbReference>
<evidence type="ECO:0000256" key="4">
    <source>
        <dbReference type="ARBA" id="ARBA00023136"/>
    </source>
</evidence>
<dbReference type="GO" id="GO:0140359">
    <property type="term" value="F:ABC-type transporter activity"/>
    <property type="evidence" value="ECO:0007669"/>
    <property type="project" value="InterPro"/>
</dbReference>
<protein>
    <submittedName>
        <fullName evidence="7">ABC transporter permease</fullName>
    </submittedName>
</protein>